<name>A0A9X6NC46_HYPEX</name>
<sequence>MSEKEDQRALEEGRVRVNNYFSTPHVINTVNNHPGLLIQLPIPETYKVANGRKLRPRTLPLARLRRTLRYVWYEMQWTLSRHRIAAYEDLPVERTEPKAWPTLRITDAWVIITGRGERERSPFEDNPDTNVHALTMSALGEGLCSLKTADHTFLEWLLKCAKLEPNLPDRKEEFRVEIVNALVNYLMLRQAGELSGSQGVSHSPATRNPSAKLDSVAVTINCCRDYLIRELMGSLQESQPILGESSRCKERTYRLEMLMALRELLLEVMPTLERLERITSSDIPTSEEQRIAAADDSATPSIEVTPGINDPILLQRIDCVVNEHREMLERLELRYTESELTGSVKGGEAHGDLMMEGFVILVIFTMDADLPSTLHQAA</sequence>
<feature type="coiled-coil region" evidence="1">
    <location>
        <begin position="314"/>
        <end position="341"/>
    </location>
</feature>
<dbReference type="EMBL" id="MTYJ01000179">
    <property type="protein sequence ID" value="OWA50011.1"/>
    <property type="molecule type" value="Genomic_DNA"/>
</dbReference>
<gene>
    <name evidence="2" type="ORF">BV898_14542</name>
</gene>
<accession>A0A9X6NC46</accession>
<protein>
    <submittedName>
        <fullName evidence="2">Uncharacterized protein</fullName>
    </submittedName>
</protein>
<dbReference type="Proteomes" id="UP000192578">
    <property type="component" value="Unassembled WGS sequence"/>
</dbReference>
<keyword evidence="3" id="KW-1185">Reference proteome</keyword>
<organism evidence="2 3">
    <name type="scientific">Hypsibius exemplaris</name>
    <name type="common">Freshwater tardigrade</name>
    <dbReference type="NCBI Taxonomy" id="2072580"/>
    <lineage>
        <taxon>Eukaryota</taxon>
        <taxon>Metazoa</taxon>
        <taxon>Ecdysozoa</taxon>
        <taxon>Tardigrada</taxon>
        <taxon>Eutardigrada</taxon>
        <taxon>Parachela</taxon>
        <taxon>Hypsibioidea</taxon>
        <taxon>Hypsibiidae</taxon>
        <taxon>Hypsibius</taxon>
    </lineage>
</organism>
<comment type="caution">
    <text evidence="2">The sequence shown here is derived from an EMBL/GenBank/DDBJ whole genome shotgun (WGS) entry which is preliminary data.</text>
</comment>
<evidence type="ECO:0000313" key="3">
    <source>
        <dbReference type="Proteomes" id="UP000192578"/>
    </source>
</evidence>
<dbReference type="AlphaFoldDB" id="A0A9X6NC46"/>
<evidence type="ECO:0000256" key="1">
    <source>
        <dbReference type="SAM" id="Coils"/>
    </source>
</evidence>
<evidence type="ECO:0000313" key="2">
    <source>
        <dbReference type="EMBL" id="OWA50011.1"/>
    </source>
</evidence>
<proteinExistence type="predicted"/>
<reference evidence="3" key="1">
    <citation type="submission" date="2017-01" db="EMBL/GenBank/DDBJ databases">
        <title>Comparative genomics of anhydrobiosis in the tardigrade Hypsibius dujardini.</title>
        <authorList>
            <person name="Yoshida Y."/>
            <person name="Koutsovoulos G."/>
            <person name="Laetsch D."/>
            <person name="Stevens L."/>
            <person name="Kumar S."/>
            <person name="Horikawa D."/>
            <person name="Ishino K."/>
            <person name="Komine S."/>
            <person name="Tomita M."/>
            <person name="Blaxter M."/>
            <person name="Arakawa K."/>
        </authorList>
    </citation>
    <scope>NUCLEOTIDE SEQUENCE [LARGE SCALE GENOMIC DNA]</scope>
    <source>
        <strain evidence="3">Z151</strain>
    </source>
</reference>
<keyword evidence="1" id="KW-0175">Coiled coil</keyword>